<dbReference type="AlphaFoldDB" id="A0A6P3W5V6"/>
<dbReference type="InterPro" id="IPR001811">
    <property type="entry name" value="Chemokine_IL8-like_dom"/>
</dbReference>
<reference evidence="6" key="1">
    <citation type="submission" date="2025-08" db="UniProtKB">
        <authorList>
            <consortium name="RefSeq"/>
        </authorList>
    </citation>
    <scope>IDENTIFICATION</scope>
</reference>
<sequence>MLLQSTVLFLLACGLWNSATASEGAVDCCLTTGSSRIPQRLVKSYAVQTTDRGCRIEATLFITHAGKTLCAPPASRQKWVKNILKKLNKKGRNGKNRRRGKNGKNVRG</sequence>
<dbReference type="Proteomes" id="UP000515152">
    <property type="component" value="Chromosome 12"/>
</dbReference>
<dbReference type="PANTHER" id="PTHR12015:SF108">
    <property type="entry name" value="C-C MOTIF CHEMOKINE 20"/>
    <property type="match status" value="1"/>
</dbReference>
<feature type="signal peptide" evidence="3">
    <location>
        <begin position="1"/>
        <end position="21"/>
    </location>
</feature>
<organism evidence="5 6">
    <name type="scientific">Clupea harengus</name>
    <name type="common">Atlantic herring</name>
    <dbReference type="NCBI Taxonomy" id="7950"/>
    <lineage>
        <taxon>Eukaryota</taxon>
        <taxon>Metazoa</taxon>
        <taxon>Chordata</taxon>
        <taxon>Craniata</taxon>
        <taxon>Vertebrata</taxon>
        <taxon>Euteleostomi</taxon>
        <taxon>Actinopterygii</taxon>
        <taxon>Neopterygii</taxon>
        <taxon>Teleostei</taxon>
        <taxon>Clupei</taxon>
        <taxon>Clupeiformes</taxon>
        <taxon>Clupeoidei</taxon>
        <taxon>Clupeidae</taxon>
        <taxon>Clupea</taxon>
    </lineage>
</organism>
<dbReference type="KEGG" id="char:105906491"/>
<dbReference type="SMART" id="SM00199">
    <property type="entry name" value="SCY"/>
    <property type="match status" value="1"/>
</dbReference>
<dbReference type="InterPro" id="IPR039809">
    <property type="entry name" value="Chemokine_b/g/d"/>
</dbReference>
<dbReference type="CDD" id="cd00169">
    <property type="entry name" value="Chemokine"/>
    <property type="match status" value="1"/>
</dbReference>
<name>A0A6P3W5V6_CLUHA</name>
<keyword evidence="1" id="KW-0202">Cytokine</keyword>
<dbReference type="GeneID" id="105906491"/>
<dbReference type="PANTHER" id="PTHR12015">
    <property type="entry name" value="SMALL INDUCIBLE CYTOKINE A"/>
    <property type="match status" value="1"/>
</dbReference>
<dbReference type="GO" id="GO:0005615">
    <property type="term" value="C:extracellular space"/>
    <property type="evidence" value="ECO:0007669"/>
    <property type="project" value="UniProtKB-KW"/>
</dbReference>
<dbReference type="RefSeq" id="XP_012690137.1">
    <property type="nucleotide sequence ID" value="XM_012834683.3"/>
</dbReference>
<evidence type="ECO:0000259" key="4">
    <source>
        <dbReference type="SMART" id="SM00199"/>
    </source>
</evidence>
<dbReference type="OrthoDB" id="9909116at2759"/>
<feature type="domain" description="Chemokine interleukin-8-like" evidence="4">
    <location>
        <begin position="25"/>
        <end position="87"/>
    </location>
</feature>
<gene>
    <name evidence="6" type="primary">ccl19b</name>
</gene>
<evidence type="ECO:0000256" key="2">
    <source>
        <dbReference type="SAM" id="MobiDB-lite"/>
    </source>
</evidence>
<protein>
    <submittedName>
        <fullName evidence="6">C-C motif chemokine 19b</fullName>
    </submittedName>
</protein>
<keyword evidence="3" id="KW-0732">Signal</keyword>
<dbReference type="GO" id="GO:0006955">
    <property type="term" value="P:immune response"/>
    <property type="evidence" value="ECO:0007669"/>
    <property type="project" value="InterPro"/>
</dbReference>
<dbReference type="GO" id="GO:0008009">
    <property type="term" value="F:chemokine activity"/>
    <property type="evidence" value="ECO:0007669"/>
    <property type="project" value="InterPro"/>
</dbReference>
<evidence type="ECO:0000256" key="1">
    <source>
        <dbReference type="ARBA" id="ARBA00022514"/>
    </source>
</evidence>
<proteinExistence type="predicted"/>
<evidence type="ECO:0000256" key="3">
    <source>
        <dbReference type="SAM" id="SignalP"/>
    </source>
</evidence>
<dbReference type="Pfam" id="PF00048">
    <property type="entry name" value="IL8"/>
    <property type="match status" value="1"/>
</dbReference>
<evidence type="ECO:0000313" key="6">
    <source>
        <dbReference type="RefSeq" id="XP_012690137.1"/>
    </source>
</evidence>
<feature type="region of interest" description="Disordered" evidence="2">
    <location>
        <begin position="86"/>
        <end position="108"/>
    </location>
</feature>
<dbReference type="SUPFAM" id="SSF54117">
    <property type="entry name" value="Interleukin 8-like chemokines"/>
    <property type="match status" value="1"/>
</dbReference>
<accession>A0A6P3W5V6</accession>
<dbReference type="CTD" id="795469"/>
<keyword evidence="5" id="KW-1185">Reference proteome</keyword>
<evidence type="ECO:0000313" key="5">
    <source>
        <dbReference type="Proteomes" id="UP000515152"/>
    </source>
</evidence>
<feature type="chain" id="PRO_5027931462" evidence="3">
    <location>
        <begin position="22"/>
        <end position="108"/>
    </location>
</feature>
<dbReference type="InterPro" id="IPR036048">
    <property type="entry name" value="Interleukin_8-like_sf"/>
</dbReference>
<dbReference type="Gene3D" id="2.40.50.40">
    <property type="match status" value="1"/>
</dbReference>